<dbReference type="Gene3D" id="3.30.420.10">
    <property type="entry name" value="Ribonuclease H-like superfamily/Ribonuclease H"/>
    <property type="match status" value="1"/>
</dbReference>
<dbReference type="EMBL" id="CAJOBP010041132">
    <property type="protein sequence ID" value="CAF4755750.1"/>
    <property type="molecule type" value="Genomic_DNA"/>
</dbReference>
<dbReference type="SUPFAM" id="SSF53098">
    <property type="entry name" value="Ribonuclease H-like"/>
    <property type="match status" value="1"/>
</dbReference>
<organism evidence="1 2">
    <name type="scientific">Rotaria socialis</name>
    <dbReference type="NCBI Taxonomy" id="392032"/>
    <lineage>
        <taxon>Eukaryota</taxon>
        <taxon>Metazoa</taxon>
        <taxon>Spiralia</taxon>
        <taxon>Gnathifera</taxon>
        <taxon>Rotifera</taxon>
        <taxon>Eurotatoria</taxon>
        <taxon>Bdelloidea</taxon>
        <taxon>Philodinida</taxon>
        <taxon>Philodinidae</taxon>
        <taxon>Rotaria</taxon>
    </lineage>
</organism>
<name>A0A821LSY9_9BILA</name>
<comment type="caution">
    <text evidence="1">The sequence shown here is derived from an EMBL/GenBank/DDBJ whole genome shotgun (WGS) entry which is preliminary data.</text>
</comment>
<dbReference type="InterPro" id="IPR036397">
    <property type="entry name" value="RNaseH_sf"/>
</dbReference>
<dbReference type="Proteomes" id="UP000663873">
    <property type="component" value="Unassembled WGS sequence"/>
</dbReference>
<protein>
    <recommendedName>
        <fullName evidence="3">CCR4-NOT transcription complex subunit 7</fullName>
    </recommendedName>
</protein>
<proteinExistence type="predicted"/>
<feature type="non-terminal residue" evidence="1">
    <location>
        <position position="1"/>
    </location>
</feature>
<sequence length="73" mass="7867">IERIGPQHQAGSDSLMTGLAFFKMKELFFEDSIDEGKYSGHLYGLGHSAFPAGGGGGFVYENEPVNVTENESP</sequence>
<gene>
    <name evidence="1" type="ORF">UJA718_LOCUS39177</name>
</gene>
<accession>A0A821LSY9</accession>
<evidence type="ECO:0008006" key="3">
    <source>
        <dbReference type="Google" id="ProtNLM"/>
    </source>
</evidence>
<reference evidence="1" key="1">
    <citation type="submission" date="2021-02" db="EMBL/GenBank/DDBJ databases">
        <authorList>
            <person name="Nowell W R."/>
        </authorList>
    </citation>
    <scope>NUCLEOTIDE SEQUENCE</scope>
</reference>
<dbReference type="GO" id="GO:0003676">
    <property type="term" value="F:nucleic acid binding"/>
    <property type="evidence" value="ECO:0007669"/>
    <property type="project" value="InterPro"/>
</dbReference>
<evidence type="ECO:0000313" key="1">
    <source>
        <dbReference type="EMBL" id="CAF4755750.1"/>
    </source>
</evidence>
<dbReference type="InterPro" id="IPR012337">
    <property type="entry name" value="RNaseH-like_sf"/>
</dbReference>
<keyword evidence="2" id="KW-1185">Reference proteome</keyword>
<evidence type="ECO:0000313" key="2">
    <source>
        <dbReference type="Proteomes" id="UP000663873"/>
    </source>
</evidence>
<dbReference type="AlphaFoldDB" id="A0A821LSY9"/>